<sequence>MPAAAEATTTATTTTTTSTSTATTRNDEVWLVSVAPRGGSSSNFVPPVRAGHGKLVALCRDEAATSFQGLGISAAAVAASMLPTSCQAEMVPFGGMITAGPWSSWPNYVQVLLPFALVLIVAAVGPMFAGEMIDERTIRRGKRKQKEGKEIENIILKNIREQELRKGAEEYLASLEEEAEKSGIAKTDEK</sequence>
<organism evidence="3 4">
    <name type="scientific">Polarella glacialis</name>
    <name type="common">Dinoflagellate</name>
    <dbReference type="NCBI Taxonomy" id="89957"/>
    <lineage>
        <taxon>Eukaryota</taxon>
        <taxon>Sar</taxon>
        <taxon>Alveolata</taxon>
        <taxon>Dinophyceae</taxon>
        <taxon>Suessiales</taxon>
        <taxon>Suessiaceae</taxon>
        <taxon>Polarella</taxon>
    </lineage>
</organism>
<keyword evidence="2" id="KW-1133">Transmembrane helix</keyword>
<keyword evidence="2" id="KW-0472">Membrane</keyword>
<evidence type="ECO:0000313" key="4">
    <source>
        <dbReference type="Proteomes" id="UP000626109"/>
    </source>
</evidence>
<reference evidence="3" key="1">
    <citation type="submission" date="2021-02" db="EMBL/GenBank/DDBJ databases">
        <authorList>
            <person name="Dougan E. K."/>
            <person name="Rhodes N."/>
            <person name="Thang M."/>
            <person name="Chan C."/>
        </authorList>
    </citation>
    <scope>NUCLEOTIDE SEQUENCE</scope>
</reference>
<evidence type="ECO:0000256" key="2">
    <source>
        <dbReference type="SAM" id="Phobius"/>
    </source>
</evidence>
<feature type="transmembrane region" description="Helical" evidence="2">
    <location>
        <begin position="111"/>
        <end position="133"/>
    </location>
</feature>
<protein>
    <submittedName>
        <fullName evidence="3">Uncharacterized protein</fullName>
    </submittedName>
</protein>
<dbReference type="AlphaFoldDB" id="A0A813H379"/>
<comment type="caution">
    <text evidence="3">The sequence shown here is derived from an EMBL/GenBank/DDBJ whole genome shotgun (WGS) entry which is preliminary data.</text>
</comment>
<proteinExistence type="predicted"/>
<keyword evidence="2" id="KW-0812">Transmembrane</keyword>
<feature type="region of interest" description="Disordered" evidence="1">
    <location>
        <begin position="1"/>
        <end position="23"/>
    </location>
</feature>
<dbReference type="Proteomes" id="UP000626109">
    <property type="component" value="Unassembled WGS sequence"/>
</dbReference>
<name>A0A813H379_POLGL</name>
<evidence type="ECO:0000256" key="1">
    <source>
        <dbReference type="SAM" id="MobiDB-lite"/>
    </source>
</evidence>
<accession>A0A813H379</accession>
<evidence type="ECO:0000313" key="3">
    <source>
        <dbReference type="EMBL" id="CAE8632089.1"/>
    </source>
</evidence>
<dbReference type="EMBL" id="CAJNNW010000894">
    <property type="protein sequence ID" value="CAE8632089.1"/>
    <property type="molecule type" value="Genomic_DNA"/>
</dbReference>
<gene>
    <name evidence="3" type="ORF">PGLA2088_LOCUS1182</name>
</gene>